<sequence length="488" mass="54197">MYPTRRGLECPKYTELIPKKSTKSPVWNYFGLPVNENGDLVLDNVAICKVCKYPVSAKGGSATNLLAHLKNYHPTEYGSINLNNAKRSLLSVNHAEDSKSVDGAVATTSATNSIMANVMPPYKRQKTLLDFQPLTSNSEKQCTAAVTKFIATAMQPYNIVESPPFVDMVRTLNPRYKLPGRKYFSKNAISKLFNDTKEKIKNELTLVKSNNVCITTDCWTSVSTMPFISITAHFIDINWELKYACLNCVHFDVAHTAKNISEVLKDRLFDWNLDINQLCSCTADNGPNIVKAIFSFDVQLVPCFGHTINIGINRALQIPSLQKAVVQVGNKVAVRVYRAANSKWAFGKIVNRDGALHYTIEVQGTLVRRHVDQIRPVGDQVLETDQIPNIRHRFSASGVRESDPNIQHAETAENPTPQVPSEEQDSSFKSTEPSTDIRAQDSPVSDAQPKNPSVGSMYGRHVRTPRRSSSPLGGALRTSVFLHSTCNQ</sequence>
<feature type="compositionally biased region" description="Polar residues" evidence="7">
    <location>
        <begin position="442"/>
        <end position="454"/>
    </location>
</feature>
<dbReference type="SMART" id="SM00614">
    <property type="entry name" value="ZnF_BED"/>
    <property type="match status" value="1"/>
</dbReference>
<evidence type="ECO:0000256" key="1">
    <source>
        <dbReference type="ARBA" id="ARBA00022723"/>
    </source>
</evidence>
<feature type="compositionally biased region" description="Polar residues" evidence="7">
    <location>
        <begin position="413"/>
        <end position="434"/>
    </location>
</feature>
<gene>
    <name evidence="9" type="ORF">LARSCL_LOCUS11373</name>
</gene>
<dbReference type="PROSITE" id="PS50808">
    <property type="entry name" value="ZF_BED"/>
    <property type="match status" value="1"/>
</dbReference>
<dbReference type="InterPro" id="IPR052035">
    <property type="entry name" value="ZnF_BED_domain_contain"/>
</dbReference>
<evidence type="ECO:0000256" key="2">
    <source>
        <dbReference type="ARBA" id="ARBA00022771"/>
    </source>
</evidence>
<organism evidence="9 10">
    <name type="scientific">Larinioides sclopetarius</name>
    <dbReference type="NCBI Taxonomy" id="280406"/>
    <lineage>
        <taxon>Eukaryota</taxon>
        <taxon>Metazoa</taxon>
        <taxon>Ecdysozoa</taxon>
        <taxon>Arthropoda</taxon>
        <taxon>Chelicerata</taxon>
        <taxon>Arachnida</taxon>
        <taxon>Araneae</taxon>
        <taxon>Araneomorphae</taxon>
        <taxon>Entelegynae</taxon>
        <taxon>Araneoidea</taxon>
        <taxon>Araneidae</taxon>
        <taxon>Larinioides</taxon>
    </lineage>
</organism>
<accession>A0AAV2AB09</accession>
<evidence type="ECO:0000256" key="6">
    <source>
        <dbReference type="PROSITE-ProRule" id="PRU00027"/>
    </source>
</evidence>
<protein>
    <recommendedName>
        <fullName evidence="8">BED-type domain-containing protein</fullName>
    </recommendedName>
</protein>
<evidence type="ECO:0000256" key="4">
    <source>
        <dbReference type="ARBA" id="ARBA00023015"/>
    </source>
</evidence>
<dbReference type="EMBL" id="CAXIEN010000140">
    <property type="protein sequence ID" value="CAL1281113.1"/>
    <property type="molecule type" value="Genomic_DNA"/>
</dbReference>
<dbReference type="PANTHER" id="PTHR46481:SF9">
    <property type="entry name" value="ZINC FINGER BED DOMAIN-CONTAINING PROTEIN 1-LIKE"/>
    <property type="match status" value="1"/>
</dbReference>
<keyword evidence="3" id="KW-0862">Zinc</keyword>
<dbReference type="PANTHER" id="PTHR46481">
    <property type="entry name" value="ZINC FINGER BED DOMAIN-CONTAINING PROTEIN 4"/>
    <property type="match status" value="1"/>
</dbReference>
<dbReference type="InterPro" id="IPR003656">
    <property type="entry name" value="Znf_BED"/>
</dbReference>
<keyword evidence="1" id="KW-0479">Metal-binding</keyword>
<dbReference type="Proteomes" id="UP001497382">
    <property type="component" value="Unassembled WGS sequence"/>
</dbReference>
<dbReference type="SUPFAM" id="SSF140996">
    <property type="entry name" value="Hermes dimerisation domain"/>
    <property type="match status" value="1"/>
</dbReference>
<evidence type="ECO:0000313" key="10">
    <source>
        <dbReference type="Proteomes" id="UP001497382"/>
    </source>
</evidence>
<name>A0AAV2AB09_9ARAC</name>
<keyword evidence="2 6" id="KW-0863">Zinc-finger</keyword>
<dbReference type="InterPro" id="IPR012337">
    <property type="entry name" value="RNaseH-like_sf"/>
</dbReference>
<evidence type="ECO:0000256" key="5">
    <source>
        <dbReference type="ARBA" id="ARBA00023163"/>
    </source>
</evidence>
<feature type="domain" description="BED-type" evidence="8">
    <location>
        <begin position="21"/>
        <end position="80"/>
    </location>
</feature>
<keyword evidence="5" id="KW-0804">Transcription</keyword>
<comment type="caution">
    <text evidence="9">The sequence shown here is derived from an EMBL/GenBank/DDBJ whole genome shotgun (WGS) entry which is preliminary data.</text>
</comment>
<dbReference type="Pfam" id="PF02892">
    <property type="entry name" value="zf-BED"/>
    <property type="match status" value="1"/>
</dbReference>
<dbReference type="SUPFAM" id="SSF53098">
    <property type="entry name" value="Ribonuclease H-like"/>
    <property type="match status" value="1"/>
</dbReference>
<dbReference type="SUPFAM" id="SSF57667">
    <property type="entry name" value="beta-beta-alpha zinc fingers"/>
    <property type="match status" value="1"/>
</dbReference>
<keyword evidence="4" id="KW-0805">Transcription regulation</keyword>
<dbReference type="GO" id="GO:0008270">
    <property type="term" value="F:zinc ion binding"/>
    <property type="evidence" value="ECO:0007669"/>
    <property type="project" value="UniProtKB-KW"/>
</dbReference>
<feature type="region of interest" description="Disordered" evidence="7">
    <location>
        <begin position="395"/>
        <end position="476"/>
    </location>
</feature>
<dbReference type="GO" id="GO:0003677">
    <property type="term" value="F:DNA binding"/>
    <property type="evidence" value="ECO:0007669"/>
    <property type="project" value="InterPro"/>
</dbReference>
<dbReference type="InterPro" id="IPR036236">
    <property type="entry name" value="Znf_C2H2_sf"/>
</dbReference>
<evidence type="ECO:0000313" key="9">
    <source>
        <dbReference type="EMBL" id="CAL1281113.1"/>
    </source>
</evidence>
<evidence type="ECO:0000259" key="8">
    <source>
        <dbReference type="PROSITE" id="PS50808"/>
    </source>
</evidence>
<reference evidence="9 10" key="1">
    <citation type="submission" date="2024-04" db="EMBL/GenBank/DDBJ databases">
        <authorList>
            <person name="Rising A."/>
            <person name="Reimegard J."/>
            <person name="Sonavane S."/>
            <person name="Akerstrom W."/>
            <person name="Nylinder S."/>
            <person name="Hedman E."/>
            <person name="Kallberg Y."/>
        </authorList>
    </citation>
    <scope>NUCLEOTIDE SEQUENCE [LARGE SCALE GENOMIC DNA]</scope>
</reference>
<evidence type="ECO:0000256" key="3">
    <source>
        <dbReference type="ARBA" id="ARBA00022833"/>
    </source>
</evidence>
<keyword evidence="10" id="KW-1185">Reference proteome</keyword>
<dbReference type="AlphaFoldDB" id="A0AAV2AB09"/>
<proteinExistence type="predicted"/>
<evidence type="ECO:0000256" key="7">
    <source>
        <dbReference type="SAM" id="MobiDB-lite"/>
    </source>
</evidence>